<reference evidence="2 3" key="1">
    <citation type="submission" date="2023-06" db="EMBL/GenBank/DDBJ databases">
        <title>Identification and characterization of horizontal gene transfer across gut microbiota members of farm animals based on homology search.</title>
        <authorList>
            <person name="Schwarzerova J."/>
            <person name="Nykrynova M."/>
            <person name="Jureckova K."/>
            <person name="Cejkova D."/>
            <person name="Rychlik I."/>
        </authorList>
    </citation>
    <scope>NUCLEOTIDE SEQUENCE [LARGE SCALE GENOMIC DNA]</scope>
    <source>
        <strain evidence="2 3">ET340</strain>
    </source>
</reference>
<protein>
    <submittedName>
        <fullName evidence="2">DUF4310 family protein</fullName>
    </submittedName>
</protein>
<accession>A0ABT7USX6</accession>
<dbReference type="InterPro" id="IPR025456">
    <property type="entry name" value="DUF4310"/>
</dbReference>
<evidence type="ECO:0000313" key="2">
    <source>
        <dbReference type="EMBL" id="MDM8201996.1"/>
    </source>
</evidence>
<keyword evidence="3" id="KW-1185">Reference proteome</keyword>
<dbReference type="NCBIfam" id="TIGR03579">
    <property type="entry name" value="EF_0833"/>
    <property type="match status" value="1"/>
</dbReference>
<name>A0ABT7USX6_9FIRM</name>
<dbReference type="Proteomes" id="UP001529380">
    <property type="component" value="Unassembled WGS sequence"/>
</dbReference>
<feature type="transmembrane region" description="Helical" evidence="1">
    <location>
        <begin position="64"/>
        <end position="80"/>
    </location>
</feature>
<dbReference type="Pfam" id="PF14187">
    <property type="entry name" value="DUF4310"/>
    <property type="match status" value="1"/>
</dbReference>
<keyword evidence="1" id="KW-0812">Transmembrane</keyword>
<comment type="caution">
    <text evidence="2">The sequence shown here is derived from an EMBL/GenBank/DDBJ whole genome shotgun (WGS) entry which is preliminary data.</text>
</comment>
<feature type="transmembrane region" description="Helical" evidence="1">
    <location>
        <begin position="92"/>
        <end position="111"/>
    </location>
</feature>
<proteinExistence type="predicted"/>
<gene>
    <name evidence="2" type="ORF">QUW08_11940</name>
</gene>
<keyword evidence="1" id="KW-1133">Transmembrane helix</keyword>
<dbReference type="RefSeq" id="WP_289600398.1">
    <property type="nucleotide sequence ID" value="NZ_JAUDCL010000024.1"/>
</dbReference>
<sequence length="215" mass="22217">MEKRTFWDKFDAFMMKDNTFILLVMGAAAAIFAGTYMFINLGTGAFNDLSIVAMLKDGMDGGDYAAAAGFAAGFLIARVLEGPLVGLMDIGGTLQTGVGIGIPALFLSMGWQFPFSSFPVALLVGAVIGLVMGGVIMLIRKAVPEGVAVGGTSIMMGVGNAIGRYLAPLIVVAATQYDVYAGIGAILGCAIFYKWGKELAGGAILGAMLFGGIFL</sequence>
<feature type="transmembrane region" description="Helical" evidence="1">
    <location>
        <begin position="20"/>
        <end position="39"/>
    </location>
</feature>
<evidence type="ECO:0000256" key="1">
    <source>
        <dbReference type="SAM" id="Phobius"/>
    </source>
</evidence>
<dbReference type="EMBL" id="JAUDCL010000024">
    <property type="protein sequence ID" value="MDM8201996.1"/>
    <property type="molecule type" value="Genomic_DNA"/>
</dbReference>
<organism evidence="2 3">
    <name type="scientific">Allofournierella massiliensis</name>
    <dbReference type="NCBI Taxonomy" id="1650663"/>
    <lineage>
        <taxon>Bacteria</taxon>
        <taxon>Bacillati</taxon>
        <taxon>Bacillota</taxon>
        <taxon>Clostridia</taxon>
        <taxon>Eubacteriales</taxon>
        <taxon>Oscillospiraceae</taxon>
        <taxon>Allofournierella</taxon>
    </lineage>
</organism>
<evidence type="ECO:0000313" key="3">
    <source>
        <dbReference type="Proteomes" id="UP001529380"/>
    </source>
</evidence>
<feature type="transmembrane region" description="Helical" evidence="1">
    <location>
        <begin position="146"/>
        <end position="167"/>
    </location>
</feature>
<feature type="transmembrane region" description="Helical" evidence="1">
    <location>
        <begin position="117"/>
        <end position="139"/>
    </location>
</feature>
<feature type="transmembrane region" description="Helical" evidence="1">
    <location>
        <begin position="179"/>
        <end position="196"/>
    </location>
</feature>
<keyword evidence="1" id="KW-0472">Membrane</keyword>